<proteinExistence type="predicted"/>
<evidence type="ECO:0000313" key="3">
    <source>
        <dbReference type="EMBL" id="CAB3386214.1"/>
    </source>
</evidence>
<dbReference type="Proteomes" id="UP000494165">
    <property type="component" value="Unassembled WGS sequence"/>
</dbReference>
<dbReference type="GO" id="GO:0003676">
    <property type="term" value="F:nucleic acid binding"/>
    <property type="evidence" value="ECO:0007669"/>
    <property type="project" value="InterPro"/>
</dbReference>
<dbReference type="InterPro" id="IPR036397">
    <property type="entry name" value="RNaseH_sf"/>
</dbReference>
<evidence type="ECO:0000313" key="4">
    <source>
        <dbReference type="Proteomes" id="UP000494165"/>
    </source>
</evidence>
<comment type="caution">
    <text evidence="3">The sequence shown here is derived from an EMBL/GenBank/DDBJ whole genome shotgun (WGS) entry which is preliminary data.</text>
</comment>
<keyword evidence="4" id="KW-1185">Reference proteome</keyword>
<dbReference type="Gene3D" id="3.30.420.10">
    <property type="entry name" value="Ribonuclease H-like superfamily/Ribonuclease H"/>
    <property type="match status" value="2"/>
</dbReference>
<gene>
    <name evidence="3" type="ORF">CLODIP_2_CD07352</name>
</gene>
<feature type="region of interest" description="Disordered" evidence="2">
    <location>
        <begin position="1"/>
        <end position="24"/>
    </location>
</feature>
<evidence type="ECO:0000256" key="2">
    <source>
        <dbReference type="SAM" id="MobiDB-lite"/>
    </source>
</evidence>
<dbReference type="EMBL" id="CADEPI010000463">
    <property type="protein sequence ID" value="CAB3386214.1"/>
    <property type="molecule type" value="Genomic_DNA"/>
</dbReference>
<protein>
    <submittedName>
        <fullName evidence="3">Uncharacterized protein</fullName>
    </submittedName>
</protein>
<keyword evidence="1" id="KW-0175">Coiled coil</keyword>
<reference evidence="3 4" key="1">
    <citation type="submission" date="2020-04" db="EMBL/GenBank/DDBJ databases">
        <authorList>
            <person name="Alioto T."/>
            <person name="Alioto T."/>
            <person name="Gomez Garrido J."/>
        </authorList>
    </citation>
    <scope>NUCLEOTIDE SEQUENCE [LARGE SCALE GENOMIC DNA]</scope>
</reference>
<organism evidence="3 4">
    <name type="scientific">Cloeon dipterum</name>
    <dbReference type="NCBI Taxonomy" id="197152"/>
    <lineage>
        <taxon>Eukaryota</taxon>
        <taxon>Metazoa</taxon>
        <taxon>Ecdysozoa</taxon>
        <taxon>Arthropoda</taxon>
        <taxon>Hexapoda</taxon>
        <taxon>Insecta</taxon>
        <taxon>Pterygota</taxon>
        <taxon>Palaeoptera</taxon>
        <taxon>Ephemeroptera</taxon>
        <taxon>Pisciforma</taxon>
        <taxon>Baetidae</taxon>
        <taxon>Cloeon</taxon>
    </lineage>
</organism>
<feature type="compositionally biased region" description="Low complexity" evidence="2">
    <location>
        <begin position="9"/>
        <end position="21"/>
    </location>
</feature>
<dbReference type="AlphaFoldDB" id="A0A8S1E077"/>
<accession>A0A8S1E077</accession>
<name>A0A8S1E077_9INSE</name>
<evidence type="ECO:0000256" key="1">
    <source>
        <dbReference type="SAM" id="Coils"/>
    </source>
</evidence>
<feature type="coiled-coil region" evidence="1">
    <location>
        <begin position="342"/>
        <end position="376"/>
    </location>
</feature>
<feature type="coiled-coil region" evidence="1">
    <location>
        <begin position="76"/>
        <end position="110"/>
    </location>
</feature>
<sequence length="524" mass="58561">MGKKKATKTEAGGPRAAAAVKPAKEAVKLKKPVSNKKGRMQLKRICQNLLVEQNASCKPWPEPKSVTQKEEREELLRKLRQGQADAKKRLAEAEKELRIEMEELERLGEEIALVNWQTFDLLQFDSKNRAVVSVDAFSSKKGTGIGVSFGVNHSMNISQSSPYSDFNLSVLCGAFVACELIKRQGVRRMNIFTSAKYLSNSIRWMKQGLRRKPRSSGPVAKLCRSFKKMDSKVTLVPRSWSAGRQLAEKGALKLPFFLESTLTAVMGKKKATKTEAGGPRAAAAVKPAKEAVKPKKPAVSNKKGRMQLKRICQNLLVEHNASCKPWPEPKSATQKEEREELLRKLRQGQADAKKRLANAEKKLRKETEFLKRLDEKISEISRFRENDQVVGTLQFDSENHCVVSVDGYSSRRGTGFGVSFGAEHKLNVSQPFSKRPDAHFDSVLYAAFVACETLKKLGVHRMSIFTSSKGLYENLKLMKENRKKPGSRGLFTELCVSFKEMITKVTMVTPNCSDGRKLAEKGAP</sequence>